<evidence type="ECO:0000313" key="3">
    <source>
        <dbReference type="EMBL" id="CAK9266696.1"/>
    </source>
</evidence>
<gene>
    <name evidence="3" type="ORF">CSSPJE1EN1_LOCUS12174</name>
</gene>
<evidence type="ECO:0000259" key="2">
    <source>
        <dbReference type="Pfam" id="PF16209"/>
    </source>
</evidence>
<dbReference type="Pfam" id="PF16209">
    <property type="entry name" value="PhoLip_ATPase_N"/>
    <property type="match status" value="1"/>
</dbReference>
<evidence type="ECO:0000313" key="4">
    <source>
        <dbReference type="Proteomes" id="UP001497444"/>
    </source>
</evidence>
<feature type="domain" description="P-type ATPase N-terminal" evidence="2">
    <location>
        <begin position="87"/>
        <end position="151"/>
    </location>
</feature>
<keyword evidence="4" id="KW-1185">Reference proteome</keyword>
<dbReference type="SUPFAM" id="SSF81665">
    <property type="entry name" value="Calcium ATPase, transmembrane domain M"/>
    <property type="match status" value="1"/>
</dbReference>
<evidence type="ECO:0000256" key="1">
    <source>
        <dbReference type="SAM" id="MobiDB-lite"/>
    </source>
</evidence>
<reference evidence="3" key="1">
    <citation type="submission" date="2024-02" db="EMBL/GenBank/DDBJ databases">
        <authorList>
            <consortium name="ELIXIR-Norway"/>
            <consortium name="Elixir Norway"/>
        </authorList>
    </citation>
    <scope>NUCLEOTIDE SEQUENCE</scope>
</reference>
<dbReference type="PANTHER" id="PTHR24092">
    <property type="entry name" value="PROBABLE PHOSPHOLIPID-TRANSPORTING ATPASE"/>
    <property type="match status" value="1"/>
</dbReference>
<protein>
    <recommendedName>
        <fullName evidence="2">P-type ATPase N-terminal domain-containing protein</fullName>
    </recommendedName>
</protein>
<dbReference type="InterPro" id="IPR008250">
    <property type="entry name" value="ATPase_P-typ_transduc_dom_A_sf"/>
</dbReference>
<dbReference type="InterPro" id="IPR023298">
    <property type="entry name" value="ATPase_P-typ_TM_dom_sf"/>
</dbReference>
<dbReference type="Proteomes" id="UP001497444">
    <property type="component" value="Chromosome 19"/>
</dbReference>
<organism evidence="3 4">
    <name type="scientific">Sphagnum jensenii</name>
    <dbReference type="NCBI Taxonomy" id="128206"/>
    <lineage>
        <taxon>Eukaryota</taxon>
        <taxon>Viridiplantae</taxon>
        <taxon>Streptophyta</taxon>
        <taxon>Embryophyta</taxon>
        <taxon>Bryophyta</taxon>
        <taxon>Sphagnophytina</taxon>
        <taxon>Sphagnopsida</taxon>
        <taxon>Sphagnales</taxon>
        <taxon>Sphagnaceae</taxon>
        <taxon>Sphagnum</taxon>
    </lineage>
</organism>
<dbReference type="EMBL" id="OZ020114">
    <property type="protein sequence ID" value="CAK9266696.1"/>
    <property type="molecule type" value="Genomic_DNA"/>
</dbReference>
<dbReference type="PANTHER" id="PTHR24092:SF189">
    <property type="entry name" value="PHOSPHOLIPID-TRANSPORTING ATPASE"/>
    <property type="match status" value="1"/>
</dbReference>
<accession>A0ABP0WLF4</accession>
<dbReference type="InterPro" id="IPR032631">
    <property type="entry name" value="P-type_ATPase_N"/>
</dbReference>
<sequence length="306" mass="35159">MAVHWIFSEVLLPSFFFNSREKSKCGGEVDTKISGVGVKKNCVHESNKMVRRTRFWKGKKWQFAVKQQQQNDDGDDVAMSTDDSHFVFCNRPALNAQFRYVTNMTSTRKYSWWSFLPQSLFERYRRPTYWYFTAMVALSLAPFSPYNRFSVWLPLAFVLILSILRELWEDLRRYRGDNLVNSCPVFVHDGEGHLLEKQWKHLCVGDVVKVMDGDYFPADLLLLSSTGPEGICYVETMNLDGETNLKAQIQSLQQQQQQHNSTLLPTQMVSMPQQQPPLGVVTSLQALSPASTPPIPPQNLQLLTPQ</sequence>
<dbReference type="SUPFAM" id="SSF81653">
    <property type="entry name" value="Calcium ATPase, transduction domain A"/>
    <property type="match status" value="1"/>
</dbReference>
<feature type="region of interest" description="Disordered" evidence="1">
    <location>
        <begin position="287"/>
        <end position="306"/>
    </location>
</feature>
<proteinExistence type="predicted"/>
<dbReference type="Gene3D" id="2.70.150.10">
    <property type="entry name" value="Calcium-transporting ATPase, cytoplasmic transduction domain A"/>
    <property type="match status" value="1"/>
</dbReference>
<name>A0ABP0WLF4_9BRYO</name>